<dbReference type="InterPro" id="IPR040453">
    <property type="entry name" value="Mnd1_HTH"/>
</dbReference>
<protein>
    <submittedName>
        <fullName evidence="2">Similar to Saccharomyces cerevisiae YGL183C MND1 Protein required for recombination and meiotic nuclear division</fullName>
    </submittedName>
</protein>
<dbReference type="RefSeq" id="XP_041404463.1">
    <property type="nucleotide sequence ID" value="XM_041548529.1"/>
</dbReference>
<name>A0A8H2ZG49_9SACH</name>
<dbReference type="EMBL" id="CAEFZW010000001">
    <property type="protein sequence ID" value="CAB4252425.1"/>
    <property type="molecule type" value="Genomic_DNA"/>
</dbReference>
<dbReference type="Pfam" id="PF03962">
    <property type="entry name" value="Mnd1"/>
    <property type="match status" value="1"/>
</dbReference>
<reference evidence="2 3" key="1">
    <citation type="submission" date="2020-05" db="EMBL/GenBank/DDBJ databases">
        <authorList>
            <person name="Casaregola S."/>
            <person name="Devillers H."/>
            <person name="Grondin C."/>
        </authorList>
    </citation>
    <scope>NUCLEOTIDE SEQUENCE [LARGE SCALE GENOMIC DNA]</scope>
    <source>
        <strain evidence="2 3">CLIB 1767</strain>
    </source>
</reference>
<sequence>MVPQASDKKKQQLVEYLQTFTQENIFTQKEFEKKCPVKAPSQQLKEMLDGVMCEYPLLLDTCKCGIINVYYMYPQETQRHIIKQCLTIESKMTQSGTRIQKMKQDLENESEQRTNFKGRDSLLERRTQLYKEKMTLSKEIGLLERHNLCWSTERIQSETQRATSMRQELESLTDGIEILADYLCSRFNIDQYALRQELEIPLEFKQL</sequence>
<dbReference type="GeneID" id="64855551"/>
<evidence type="ECO:0000259" key="1">
    <source>
        <dbReference type="Pfam" id="PF03962"/>
    </source>
</evidence>
<comment type="caution">
    <text evidence="2">The sequence shown here is derived from an EMBL/GenBank/DDBJ whole genome shotgun (WGS) entry which is preliminary data.</text>
</comment>
<gene>
    <name evidence="2" type="ORF">KABA2_01S13332</name>
</gene>
<dbReference type="AlphaFoldDB" id="A0A8H2ZG49"/>
<keyword evidence="3" id="KW-1185">Reference proteome</keyword>
<dbReference type="Proteomes" id="UP000644660">
    <property type="component" value="Unassembled WGS sequence"/>
</dbReference>
<evidence type="ECO:0000313" key="3">
    <source>
        <dbReference type="Proteomes" id="UP000644660"/>
    </source>
</evidence>
<accession>A0A8H2ZG49</accession>
<organism evidence="2 3">
    <name type="scientific">Maudiozyma barnettii</name>
    <dbReference type="NCBI Taxonomy" id="61262"/>
    <lineage>
        <taxon>Eukaryota</taxon>
        <taxon>Fungi</taxon>
        <taxon>Dikarya</taxon>
        <taxon>Ascomycota</taxon>
        <taxon>Saccharomycotina</taxon>
        <taxon>Saccharomycetes</taxon>
        <taxon>Saccharomycetales</taxon>
        <taxon>Saccharomycetaceae</taxon>
        <taxon>Maudiozyma</taxon>
    </lineage>
</organism>
<feature type="domain" description="Mnd1 HTH" evidence="1">
    <location>
        <begin position="22"/>
        <end position="74"/>
    </location>
</feature>
<dbReference type="OrthoDB" id="9978204at2759"/>
<proteinExistence type="predicted"/>
<evidence type="ECO:0000313" key="2">
    <source>
        <dbReference type="EMBL" id="CAB4252425.1"/>
    </source>
</evidence>